<feature type="chain" id="PRO_5013334321" description="LysM domain-containing protein" evidence="5">
    <location>
        <begin position="16"/>
        <end position="625"/>
    </location>
</feature>
<dbReference type="eggNOG" id="ENOG502SX4Z">
    <property type="taxonomic scope" value="Eukaryota"/>
</dbReference>
<dbReference type="InParanoid" id="W3WRG3"/>
<evidence type="ECO:0000313" key="8">
    <source>
        <dbReference type="Proteomes" id="UP000030651"/>
    </source>
</evidence>
<dbReference type="SUPFAM" id="SSF54106">
    <property type="entry name" value="LysM domain"/>
    <property type="match status" value="1"/>
</dbReference>
<dbReference type="HOGENOM" id="CLU_010591_5_0_1"/>
<dbReference type="AlphaFoldDB" id="W3WRG3"/>
<dbReference type="EMBL" id="KI912117">
    <property type="protein sequence ID" value="ETS76429.1"/>
    <property type="molecule type" value="Genomic_DNA"/>
</dbReference>
<dbReference type="OrthoDB" id="5985073at2759"/>
<gene>
    <name evidence="7" type="ORF">PFICI_11816</name>
</gene>
<keyword evidence="1" id="KW-0147">Chitin-binding</keyword>
<dbReference type="PANTHER" id="PTHR34997:SF16">
    <property type="entry name" value="LYSM DOMAIN-CONTAINING PROTEIN"/>
    <property type="match status" value="1"/>
</dbReference>
<reference evidence="8" key="1">
    <citation type="journal article" date="2015" name="BMC Genomics">
        <title>Genomic and transcriptomic analysis of the endophytic fungus Pestalotiopsis fici reveals its lifestyle and high potential for synthesis of natural products.</title>
        <authorList>
            <person name="Wang X."/>
            <person name="Zhang X."/>
            <person name="Liu L."/>
            <person name="Xiang M."/>
            <person name="Wang W."/>
            <person name="Sun X."/>
            <person name="Che Y."/>
            <person name="Guo L."/>
            <person name="Liu G."/>
            <person name="Guo L."/>
            <person name="Wang C."/>
            <person name="Yin W.B."/>
            <person name="Stadler M."/>
            <person name="Zhang X."/>
            <person name="Liu X."/>
        </authorList>
    </citation>
    <scope>NUCLEOTIDE SEQUENCE [LARGE SCALE GENOMIC DNA]</scope>
    <source>
        <strain evidence="8">W106-1 / CGMCC3.15140</strain>
    </source>
</reference>
<dbReference type="InterPro" id="IPR018392">
    <property type="entry name" value="LysM"/>
</dbReference>
<feature type="domain" description="LysM" evidence="6">
    <location>
        <begin position="225"/>
        <end position="270"/>
    </location>
</feature>
<feature type="signal peptide" evidence="5">
    <location>
        <begin position="1"/>
        <end position="15"/>
    </location>
</feature>
<dbReference type="InterPro" id="IPR036779">
    <property type="entry name" value="LysM_dom_sf"/>
</dbReference>
<proteinExistence type="inferred from homology"/>
<accession>W3WRG3</accession>
<sequence>MLSLILLLLATLSHAQVQLLNVSANDGTSSTCITVLNSQVTCDNNLVRAGDTIQGNPVFGTPLFLTSAQLASLCTTSCSSSLSGWERRVAGACGATLYDQPDGGKAAPAALVQNYIELFDSLCLKNSAGQYCNDVIGKALAVDPSNGMVTGTPASTILCDDCYLSLVSTQLAMPMASTSILADDFKFLTSSCSKTGWTLSSPPTATTFTTRPTVSPPAAANCSGEWHTITASDTCTGISLAEGISTDDLARSNTIPSFCYNFPTSGDLCIPSDRKCQPYLVKSTDTCYSLQKQFGIQYAQLISWNPTLGPKCNNIDSIVGYVICATTPGGGWVNPNPQPSMTTTWSTGTPLWTASLTPMSAYPSATYVANTTAAPYATDTRMDCITYITSPILTNYTGNGTTSLACEDVASQYGISTSDFVDWNPSLNSSDPCTMAVDTQYCAQTYAKVSQNIVGACTELDIVPAGYDCAGFASSLGLELDRFKLWNPELDSDCSNFKVGTQYCVAVAHYKQPGIISTCNKFATPNNTNWALNPCQILETEFGLGHARFVAWNPAVLNNCTGLYQGYDYCVSIPNFTPVYTTTTSATVAALVAQATTASSLTDTSTSNVVSSTTSLPRSTSTTVA</sequence>
<dbReference type="OMA" id="VIDECEL"/>
<dbReference type="PANTHER" id="PTHR34997">
    <property type="entry name" value="AM15"/>
    <property type="match status" value="1"/>
</dbReference>
<evidence type="ECO:0000313" key="7">
    <source>
        <dbReference type="EMBL" id="ETS76429.1"/>
    </source>
</evidence>
<dbReference type="KEGG" id="pfy:PFICI_11816"/>
<evidence type="ECO:0000256" key="5">
    <source>
        <dbReference type="SAM" id="SignalP"/>
    </source>
</evidence>
<dbReference type="InterPro" id="IPR052210">
    <property type="entry name" value="LysM1-like"/>
</dbReference>
<evidence type="ECO:0000256" key="3">
    <source>
        <dbReference type="ARBA" id="ARBA00044955"/>
    </source>
</evidence>
<dbReference type="GO" id="GO:0008061">
    <property type="term" value="F:chitin binding"/>
    <property type="evidence" value="ECO:0007669"/>
    <property type="project" value="UniProtKB-KW"/>
</dbReference>
<dbReference type="Pfam" id="PF01476">
    <property type="entry name" value="LysM"/>
    <property type="match status" value="3"/>
</dbReference>
<dbReference type="SMART" id="SM00257">
    <property type="entry name" value="LysM"/>
    <property type="match status" value="2"/>
</dbReference>
<dbReference type="Gene3D" id="3.10.350.10">
    <property type="entry name" value="LysM domain"/>
    <property type="match status" value="4"/>
</dbReference>
<dbReference type="GeneID" id="19276829"/>
<feature type="region of interest" description="Disordered" evidence="4">
    <location>
        <begin position="604"/>
        <end position="625"/>
    </location>
</feature>
<keyword evidence="8" id="KW-1185">Reference proteome</keyword>
<protein>
    <recommendedName>
        <fullName evidence="6">LysM domain-containing protein</fullName>
    </recommendedName>
</protein>
<name>W3WRG3_PESFW</name>
<evidence type="ECO:0000256" key="4">
    <source>
        <dbReference type="SAM" id="MobiDB-lite"/>
    </source>
</evidence>
<comment type="similarity">
    <text evidence="3">Belongs to the secreted LysM effector family.</text>
</comment>
<feature type="domain" description="LysM" evidence="6">
    <location>
        <begin position="277"/>
        <end position="323"/>
    </location>
</feature>
<dbReference type="Proteomes" id="UP000030651">
    <property type="component" value="Unassembled WGS sequence"/>
</dbReference>
<keyword evidence="2" id="KW-0843">Virulence</keyword>
<dbReference type="CDD" id="cd00118">
    <property type="entry name" value="LysM"/>
    <property type="match status" value="2"/>
</dbReference>
<evidence type="ECO:0000256" key="2">
    <source>
        <dbReference type="ARBA" id="ARBA00023026"/>
    </source>
</evidence>
<dbReference type="PROSITE" id="PS51782">
    <property type="entry name" value="LYSM"/>
    <property type="match status" value="3"/>
</dbReference>
<evidence type="ECO:0000256" key="1">
    <source>
        <dbReference type="ARBA" id="ARBA00022669"/>
    </source>
</evidence>
<feature type="domain" description="LysM" evidence="6">
    <location>
        <begin position="459"/>
        <end position="505"/>
    </location>
</feature>
<organism evidence="7 8">
    <name type="scientific">Pestalotiopsis fici (strain W106-1 / CGMCC3.15140)</name>
    <dbReference type="NCBI Taxonomy" id="1229662"/>
    <lineage>
        <taxon>Eukaryota</taxon>
        <taxon>Fungi</taxon>
        <taxon>Dikarya</taxon>
        <taxon>Ascomycota</taxon>
        <taxon>Pezizomycotina</taxon>
        <taxon>Sordariomycetes</taxon>
        <taxon>Xylariomycetidae</taxon>
        <taxon>Amphisphaeriales</taxon>
        <taxon>Sporocadaceae</taxon>
        <taxon>Pestalotiopsis</taxon>
    </lineage>
</organism>
<dbReference type="RefSeq" id="XP_007838588.1">
    <property type="nucleotide sequence ID" value="XM_007840397.1"/>
</dbReference>
<keyword evidence="5" id="KW-0732">Signal</keyword>
<evidence type="ECO:0000259" key="6">
    <source>
        <dbReference type="PROSITE" id="PS51782"/>
    </source>
</evidence>
<dbReference type="STRING" id="1229662.W3WRG3"/>